<organism evidence="3 4">
    <name type="scientific">Kingella negevensis</name>
    <dbReference type="NCBI Taxonomy" id="1522312"/>
    <lineage>
        <taxon>Bacteria</taxon>
        <taxon>Pseudomonadati</taxon>
        <taxon>Pseudomonadota</taxon>
        <taxon>Betaproteobacteria</taxon>
        <taxon>Neisseriales</taxon>
        <taxon>Neisseriaceae</taxon>
        <taxon>Kingella</taxon>
    </lineage>
</organism>
<proteinExistence type="predicted"/>
<dbReference type="InterPro" id="IPR035965">
    <property type="entry name" value="PAS-like_dom_sf"/>
</dbReference>
<reference evidence="3 4" key="2">
    <citation type="submission" date="2017-06" db="EMBL/GenBank/DDBJ databases">
        <authorList>
            <person name="Kim H.J."/>
            <person name="Triplett B.A."/>
        </authorList>
    </citation>
    <scope>NUCLEOTIDE SEQUENCE [LARGE SCALE GENOMIC DNA]</scope>
    <source>
        <strain evidence="3">Kingella_eburonensis</strain>
    </source>
</reference>
<protein>
    <submittedName>
        <fullName evidence="3">Aerotaxis receptor</fullName>
    </submittedName>
</protein>
<name>A0A238T883_9NEIS</name>
<reference evidence="2" key="1">
    <citation type="submission" date="2017-05" db="EMBL/GenBank/DDBJ databases">
        <authorList>
            <person name="Song R."/>
            <person name="Chenine A.L."/>
            <person name="Ruprecht R.M."/>
        </authorList>
    </citation>
    <scope>NUCLEOTIDE SEQUENCE</scope>
    <source>
        <strain evidence="2">Kingella_eburonensis</strain>
    </source>
</reference>
<dbReference type="InterPro" id="IPR013655">
    <property type="entry name" value="PAS_fold_3"/>
</dbReference>
<dbReference type="EMBL" id="FXUV02000001">
    <property type="protein sequence ID" value="SNB50964.1"/>
    <property type="molecule type" value="Genomic_DNA"/>
</dbReference>
<dbReference type="RefSeq" id="WP_257874828.1">
    <property type="nucleotide sequence ID" value="NZ_CP123447.1"/>
</dbReference>
<evidence type="ECO:0000313" key="3">
    <source>
        <dbReference type="EMBL" id="SNB50964.1"/>
    </source>
</evidence>
<keyword evidence="4" id="KW-1185">Reference proteome</keyword>
<dbReference type="NCBIfam" id="TIGR00229">
    <property type="entry name" value="sensory_box"/>
    <property type="match status" value="1"/>
</dbReference>
<dbReference type="PROSITE" id="PS50112">
    <property type="entry name" value="PAS"/>
    <property type="match status" value="1"/>
</dbReference>
<sequence length="175" mass="19981">MKPERIYNGESVQINFPIPNVPYEEHMMTTYTGESYPVYVTQEETSFPDGSLITSRTDINGVITHANEAFVTMSGWSRDELIGAPHSILRHPDMPKVAFKGLWETLQRGEKWHGYVKNLRKDGGYYWVYATAIPNIRNGVVEGYTSVRRKPSLEKIKECTELYAQLLKAECAESD</sequence>
<dbReference type="STRING" id="1522312.GCA_900177895_02183"/>
<gene>
    <name evidence="3" type="primary">aer</name>
    <name evidence="3" type="ORF">KEBURONENSIS_00013</name>
</gene>
<evidence type="ECO:0000313" key="2">
    <source>
        <dbReference type="EMBL" id="SMQ11659.1"/>
    </source>
</evidence>
<dbReference type="EMBL" id="FXUV01000001">
    <property type="protein sequence ID" value="SMQ11659.1"/>
    <property type="molecule type" value="Genomic_DNA"/>
</dbReference>
<dbReference type="SUPFAM" id="SSF55785">
    <property type="entry name" value="PYP-like sensor domain (PAS domain)"/>
    <property type="match status" value="1"/>
</dbReference>
<feature type="domain" description="PAS" evidence="1">
    <location>
        <begin position="58"/>
        <end position="109"/>
    </location>
</feature>
<evidence type="ECO:0000259" key="1">
    <source>
        <dbReference type="PROSITE" id="PS50112"/>
    </source>
</evidence>
<dbReference type="Proteomes" id="UP000215450">
    <property type="component" value="Unassembled WGS sequence"/>
</dbReference>
<dbReference type="CDD" id="cd00130">
    <property type="entry name" value="PAS"/>
    <property type="match status" value="1"/>
</dbReference>
<accession>A0A238T883</accession>
<dbReference type="Gene3D" id="3.30.450.20">
    <property type="entry name" value="PAS domain"/>
    <property type="match status" value="1"/>
</dbReference>
<dbReference type="AlphaFoldDB" id="A0A238T883"/>
<dbReference type="Pfam" id="PF08447">
    <property type="entry name" value="PAS_3"/>
    <property type="match status" value="1"/>
</dbReference>
<keyword evidence="3" id="KW-0675">Receptor</keyword>
<evidence type="ECO:0000313" key="4">
    <source>
        <dbReference type="Proteomes" id="UP000215450"/>
    </source>
</evidence>
<dbReference type="InterPro" id="IPR000014">
    <property type="entry name" value="PAS"/>
</dbReference>